<reference evidence="1 2" key="1">
    <citation type="journal article" date="2016" name="Nat. Biotechnol.">
        <title>Measurement of bacterial replication rates in microbial communities.</title>
        <authorList>
            <person name="Brown C.T."/>
            <person name="Olm M.R."/>
            <person name="Thomas B.C."/>
            <person name="Banfield J.F."/>
        </authorList>
    </citation>
    <scope>NUCLEOTIDE SEQUENCE [LARGE SCALE GENOMIC DNA]</scope>
    <source>
        <strain evidence="1">CAG:67_53_122</strain>
    </source>
</reference>
<gene>
    <name evidence="1" type="ORF">BHV66_09960</name>
</gene>
<comment type="caution">
    <text evidence="1">The sequence shown here is derived from an EMBL/GenBank/DDBJ whole genome shotgun (WGS) entry which is preliminary data.</text>
</comment>
<protein>
    <recommendedName>
        <fullName evidence="3">Conjugal transfer protein TraB</fullName>
    </recommendedName>
</protein>
<evidence type="ECO:0008006" key="3">
    <source>
        <dbReference type="Google" id="ProtNLM"/>
    </source>
</evidence>
<sequence>MRMPDYEQTFLCDHDVRHRSNLYASEEIKRKLLDVVQLLGRGNLSLTAYVDNILRHHLEYYREEINRLHKQRNSQNIL</sequence>
<evidence type="ECO:0000313" key="2">
    <source>
        <dbReference type="Proteomes" id="UP000187417"/>
    </source>
</evidence>
<dbReference type="Pfam" id="PF11888">
    <property type="entry name" value="DUF3408"/>
    <property type="match status" value="1"/>
</dbReference>
<dbReference type="Proteomes" id="UP000187417">
    <property type="component" value="Unassembled WGS sequence"/>
</dbReference>
<organism evidence="1 2">
    <name type="scientific">Alistipes putredinis</name>
    <dbReference type="NCBI Taxonomy" id="28117"/>
    <lineage>
        <taxon>Bacteria</taxon>
        <taxon>Pseudomonadati</taxon>
        <taxon>Bacteroidota</taxon>
        <taxon>Bacteroidia</taxon>
        <taxon>Bacteroidales</taxon>
        <taxon>Rikenellaceae</taxon>
        <taxon>Alistipes</taxon>
    </lineage>
</organism>
<dbReference type="InterPro" id="IPR021823">
    <property type="entry name" value="DUF3408"/>
</dbReference>
<accession>A0A1Q6F2R8</accession>
<name>A0A1Q6F2R8_9BACT</name>
<dbReference type="EMBL" id="MNQH01000044">
    <property type="protein sequence ID" value="OKY93155.1"/>
    <property type="molecule type" value="Genomic_DNA"/>
</dbReference>
<dbReference type="AlphaFoldDB" id="A0A1Q6F2R8"/>
<evidence type="ECO:0000313" key="1">
    <source>
        <dbReference type="EMBL" id="OKY93155.1"/>
    </source>
</evidence>
<proteinExistence type="predicted"/>